<feature type="domain" description="Dilute" evidence="2">
    <location>
        <begin position="446"/>
        <end position="777"/>
    </location>
</feature>
<feature type="non-terminal residue" evidence="4">
    <location>
        <position position="875"/>
    </location>
</feature>
<dbReference type="EMBL" id="BKCP01012736">
    <property type="protein sequence ID" value="GER56424.1"/>
    <property type="molecule type" value="Genomic_DNA"/>
</dbReference>
<dbReference type="Pfam" id="PF10358">
    <property type="entry name" value="NT-C2"/>
    <property type="match status" value="1"/>
</dbReference>
<feature type="region of interest" description="Disordered" evidence="1">
    <location>
        <begin position="157"/>
        <end position="200"/>
    </location>
</feature>
<comment type="caution">
    <text evidence="4">The sequence shown here is derived from an EMBL/GenBank/DDBJ whole genome shotgun (WGS) entry which is preliminary data.</text>
</comment>
<organism evidence="4 5">
    <name type="scientific">Striga asiatica</name>
    <name type="common">Asiatic witchweed</name>
    <name type="synonym">Buchnera asiatica</name>
    <dbReference type="NCBI Taxonomy" id="4170"/>
    <lineage>
        <taxon>Eukaryota</taxon>
        <taxon>Viridiplantae</taxon>
        <taxon>Streptophyta</taxon>
        <taxon>Embryophyta</taxon>
        <taxon>Tracheophyta</taxon>
        <taxon>Spermatophyta</taxon>
        <taxon>Magnoliopsida</taxon>
        <taxon>eudicotyledons</taxon>
        <taxon>Gunneridae</taxon>
        <taxon>Pentapetalae</taxon>
        <taxon>asterids</taxon>
        <taxon>lamiids</taxon>
        <taxon>Lamiales</taxon>
        <taxon>Orobanchaceae</taxon>
        <taxon>Buchnereae</taxon>
        <taxon>Striga</taxon>
    </lineage>
</organism>
<reference evidence="5" key="1">
    <citation type="journal article" date="2019" name="Curr. Biol.">
        <title>Genome Sequence of Striga asiatica Provides Insight into the Evolution of Plant Parasitism.</title>
        <authorList>
            <person name="Yoshida S."/>
            <person name="Kim S."/>
            <person name="Wafula E.K."/>
            <person name="Tanskanen J."/>
            <person name="Kim Y.M."/>
            <person name="Honaas L."/>
            <person name="Yang Z."/>
            <person name="Spallek T."/>
            <person name="Conn C.E."/>
            <person name="Ichihashi Y."/>
            <person name="Cheong K."/>
            <person name="Cui S."/>
            <person name="Der J.P."/>
            <person name="Gundlach H."/>
            <person name="Jiao Y."/>
            <person name="Hori C."/>
            <person name="Ishida J.K."/>
            <person name="Kasahara H."/>
            <person name="Kiba T."/>
            <person name="Kim M.S."/>
            <person name="Koo N."/>
            <person name="Laohavisit A."/>
            <person name="Lee Y.H."/>
            <person name="Lumba S."/>
            <person name="McCourt P."/>
            <person name="Mortimer J.C."/>
            <person name="Mutuku J.M."/>
            <person name="Nomura T."/>
            <person name="Sasaki-Sekimoto Y."/>
            <person name="Seto Y."/>
            <person name="Wang Y."/>
            <person name="Wakatake T."/>
            <person name="Sakakibara H."/>
            <person name="Demura T."/>
            <person name="Yamaguchi S."/>
            <person name="Yoneyama K."/>
            <person name="Manabe R.I."/>
            <person name="Nelson D.C."/>
            <person name="Schulman A.H."/>
            <person name="Timko M.P."/>
            <person name="dePamphilis C.W."/>
            <person name="Choi D."/>
            <person name="Shirasu K."/>
        </authorList>
    </citation>
    <scope>NUCLEOTIDE SEQUENCE [LARGE SCALE GENOMIC DNA]</scope>
    <source>
        <strain evidence="5">cv. UVA1</strain>
    </source>
</reference>
<evidence type="ECO:0000259" key="2">
    <source>
        <dbReference type="PROSITE" id="PS51126"/>
    </source>
</evidence>
<dbReference type="AlphaFoldDB" id="A0A5A7RGW1"/>
<evidence type="ECO:0008006" key="6">
    <source>
        <dbReference type="Google" id="ProtNLM"/>
    </source>
</evidence>
<keyword evidence="5" id="KW-1185">Reference proteome</keyword>
<evidence type="ECO:0000256" key="1">
    <source>
        <dbReference type="SAM" id="MobiDB-lite"/>
    </source>
</evidence>
<dbReference type="PROSITE" id="PS51126">
    <property type="entry name" value="DILUTE"/>
    <property type="match status" value="1"/>
</dbReference>
<sequence length="875" mass="97705">MVLGLKSSSKQKRGSFVKAEYIVQVKEIRPWPPSEPFKSIQTILLHWENGNDNSGSFISVAGHSNIVFDESFTLSTNFHHNKSGKKLRNNYLEFRLKEPRKGQLLGTAVFNLTDYALLEEDILTVDVNVPFDFNNTPHTQPALAITLQLLGKGSSSSTSSPGVGFFSNDDEDDSDDLSSTHSSSSAFEPSRDDKASKTEINKNKYEDGKFEMLLVSTFLHNLALTAKSFSENGLDNQKDGNKRTQNNASSDTWNKVKDYVSLSKFSERSMSIVKKNSSAPLVISSPISVTLPDNERFNSLLINKTHQDNQQTHVEDKSIDVNSNSEDAIVLNRKGQGIPPSGSNKARLKHMNSVQIQNGSQKKGGNISLPEECKDSKSDVSECGNEWKSRAEMLEEELRETAVIEVALYSVVAEHSSSVNKVHAPARRLSRFYKNVCLAGSQAKRARVARAALSGLVLVSKACGNDVPRLTFWLSNAIMLRSIVSQIAADLNGQRQQQSKPIQESDNCEDVLTMIIALEKIESWLFTRIVDSVWWQTFTPHMLPTVEQGSQRERIIRGAKKAINGRRNCLGDNEQGSFSIEIWKKAFKDACERLCPIRAVQHECGCLSALITLVMEQLVNRLDVAMFNAILRESDEEMPMDPVSDPITYLKVLPVPAGKSSFGAGAQLKNVIRNWSRWLSDLFGLDDDNLSEDNVSVGDSKRTKCFKAFRLLHALSDLMMLPFEMLADISTRKEVCPIFGPATIKRVLTNFVPDEFSPNPIPRHITDALDLEENISEELISSIPCTAGSTKYIPLPAAVVIRCVEKIGKQSSRLWSHTSDDEVDEVESPLTSIIPDSHYPTSALARINLMPKEKIMRYQLLREIWRDDDDDDDED</sequence>
<feature type="compositionally biased region" description="Basic and acidic residues" evidence="1">
    <location>
        <begin position="189"/>
        <end position="200"/>
    </location>
</feature>
<dbReference type="InterPro" id="IPR002710">
    <property type="entry name" value="Dilute_dom"/>
</dbReference>
<name>A0A5A7RGW1_STRAF</name>
<dbReference type="Proteomes" id="UP000325081">
    <property type="component" value="Unassembled WGS sequence"/>
</dbReference>
<dbReference type="GO" id="GO:0005643">
    <property type="term" value="C:nuclear pore"/>
    <property type="evidence" value="ECO:0007669"/>
    <property type="project" value="InterPro"/>
</dbReference>
<feature type="region of interest" description="Disordered" evidence="1">
    <location>
        <begin position="231"/>
        <end position="250"/>
    </location>
</feature>
<proteinExistence type="predicted"/>
<dbReference type="InterPro" id="IPR019448">
    <property type="entry name" value="NT-C2"/>
</dbReference>
<protein>
    <recommendedName>
        <fullName evidence="6">C2 NT-type domain-containing protein</fullName>
    </recommendedName>
</protein>
<dbReference type="PROSITE" id="PS51840">
    <property type="entry name" value="C2_NT"/>
    <property type="match status" value="1"/>
</dbReference>
<dbReference type="OrthoDB" id="20172at2759"/>
<dbReference type="PANTHER" id="PTHR31344">
    <property type="entry name" value="NUCLEAR PORE COMPLEX PROTEIN NUP205"/>
    <property type="match status" value="1"/>
</dbReference>
<dbReference type="PANTHER" id="PTHR31344:SF13">
    <property type="entry name" value="EEIG1_EHBP1 PROTEIN AMINO-TERMINAL DOMAIN PROTEIN"/>
    <property type="match status" value="1"/>
</dbReference>
<feature type="domain" description="C2 NT-type" evidence="3">
    <location>
        <begin position="9"/>
        <end position="151"/>
    </location>
</feature>
<evidence type="ECO:0000313" key="5">
    <source>
        <dbReference type="Proteomes" id="UP000325081"/>
    </source>
</evidence>
<evidence type="ECO:0000313" key="4">
    <source>
        <dbReference type="EMBL" id="GER56424.1"/>
    </source>
</evidence>
<feature type="compositionally biased region" description="Low complexity" evidence="1">
    <location>
        <begin position="157"/>
        <end position="167"/>
    </location>
</feature>
<evidence type="ECO:0000259" key="3">
    <source>
        <dbReference type="PROSITE" id="PS51840"/>
    </source>
</evidence>
<dbReference type="InterPro" id="IPR021827">
    <property type="entry name" value="Nup186/Nup192/Nup205"/>
</dbReference>
<accession>A0A5A7RGW1</accession>
<gene>
    <name evidence="4" type="ORF">STAS_34152</name>
</gene>